<reference evidence="2 3" key="1">
    <citation type="submission" date="2022-03" db="EMBL/GenBank/DDBJ databases">
        <title>Complete genome of Streptomyces rimosus ssp. rimosus R7 (=ATCC 10970).</title>
        <authorList>
            <person name="Beganovic S."/>
            <person name="Ruckert C."/>
            <person name="Busche T."/>
            <person name="Kalinowski J."/>
            <person name="Wittmann C."/>
        </authorList>
    </citation>
    <scope>NUCLEOTIDE SEQUENCE [LARGE SCALE GENOMIC DNA]</scope>
    <source>
        <strain evidence="2 3">R7</strain>
    </source>
</reference>
<evidence type="ECO:0008006" key="4">
    <source>
        <dbReference type="Google" id="ProtNLM"/>
    </source>
</evidence>
<dbReference type="EMBL" id="CP094298">
    <property type="protein sequence ID" value="UNZ01967.1"/>
    <property type="molecule type" value="Genomic_DNA"/>
</dbReference>
<accession>A0ABY3YVW8</accession>
<feature type="region of interest" description="Disordered" evidence="1">
    <location>
        <begin position="170"/>
        <end position="211"/>
    </location>
</feature>
<evidence type="ECO:0000256" key="1">
    <source>
        <dbReference type="SAM" id="MobiDB-lite"/>
    </source>
</evidence>
<dbReference type="GeneID" id="66858948"/>
<sequence length="376" mass="39696">MATDQLEAPVAEFARFLRGLTRLLDETAGWYAVFTLRDPEGMRACLDGTDVPPWDVVESLLHDLAGWRGEYAVRTAGPRARRLHEEAVAAYDARPGAPARLGDRLDMMLRERQYAALRERELRAALLAAAGGPGAARLADELAWARDDHVRSGARARELQGRLDALASAAVSRRFPGGGTGPYEREPDAGSAPRTSGTPVAPAPPPPPANATRLARLRATGRGGEAHALLCAAAHAHPSELPRLMDELESVGLAAEVPTLLWEVACLPPPRLAAAADALTAAGRTAESVRLLRQGVARPVGEVAHTALALLGAGRPAEARELFAALVRARTPEEAVEATASAPGELVPLLLEAAADVSPYRHRDISHALRAGGAGF</sequence>
<evidence type="ECO:0000313" key="2">
    <source>
        <dbReference type="EMBL" id="UNZ01967.1"/>
    </source>
</evidence>
<keyword evidence="3" id="KW-1185">Reference proteome</keyword>
<organism evidence="2 3">
    <name type="scientific">Streptomyces rimosus subsp. rimosus</name>
    <dbReference type="NCBI Taxonomy" id="132474"/>
    <lineage>
        <taxon>Bacteria</taxon>
        <taxon>Bacillati</taxon>
        <taxon>Actinomycetota</taxon>
        <taxon>Actinomycetes</taxon>
        <taxon>Kitasatosporales</taxon>
        <taxon>Streptomycetaceae</taxon>
        <taxon>Streptomyces</taxon>
    </lineage>
</organism>
<name>A0ABY3YVW8_STRRM</name>
<protein>
    <recommendedName>
        <fullName evidence="4">UL36 very large tegument protein</fullName>
    </recommendedName>
</protein>
<gene>
    <name evidence="2" type="ORF">SRIMR7_07425</name>
</gene>
<evidence type="ECO:0000313" key="3">
    <source>
        <dbReference type="Proteomes" id="UP000829494"/>
    </source>
</evidence>
<dbReference type="Proteomes" id="UP000829494">
    <property type="component" value="Chromosome"/>
</dbReference>
<proteinExistence type="predicted"/>
<dbReference type="RefSeq" id="WP_003981989.1">
    <property type="nucleotide sequence ID" value="NZ_CP043497.1"/>
</dbReference>